<keyword evidence="3" id="KW-1185">Reference proteome</keyword>
<reference evidence="2 3" key="1">
    <citation type="submission" date="2019-03" db="EMBL/GenBank/DDBJ databases">
        <title>Paracraurococcus aquatilis NE82 genome sequence.</title>
        <authorList>
            <person name="Zhao Y."/>
            <person name="Du Z."/>
        </authorList>
    </citation>
    <scope>NUCLEOTIDE SEQUENCE [LARGE SCALE GENOMIC DNA]</scope>
    <source>
        <strain evidence="2 3">NE82</strain>
    </source>
</reference>
<gene>
    <name evidence="2" type="ORF">EXY23_19115</name>
</gene>
<evidence type="ECO:0000313" key="2">
    <source>
        <dbReference type="EMBL" id="TCZ56699.1"/>
    </source>
</evidence>
<dbReference type="Proteomes" id="UP000295023">
    <property type="component" value="Unassembled WGS sequence"/>
</dbReference>
<comment type="caution">
    <text evidence="2">The sequence shown here is derived from an EMBL/GenBank/DDBJ whole genome shotgun (WGS) entry which is preliminary data.</text>
</comment>
<evidence type="ECO:0000256" key="1">
    <source>
        <dbReference type="SAM" id="MobiDB-lite"/>
    </source>
</evidence>
<dbReference type="OrthoDB" id="9975852at2"/>
<protein>
    <submittedName>
        <fullName evidence="2">Uncharacterized protein</fullName>
    </submittedName>
</protein>
<evidence type="ECO:0000313" key="3">
    <source>
        <dbReference type="Proteomes" id="UP000295023"/>
    </source>
</evidence>
<organism evidence="2 3">
    <name type="scientific">Roseicella aquatilis</name>
    <dbReference type="NCBI Taxonomy" id="2527868"/>
    <lineage>
        <taxon>Bacteria</taxon>
        <taxon>Pseudomonadati</taxon>
        <taxon>Pseudomonadota</taxon>
        <taxon>Alphaproteobacteria</taxon>
        <taxon>Acetobacterales</taxon>
        <taxon>Roseomonadaceae</taxon>
        <taxon>Roseicella</taxon>
    </lineage>
</organism>
<name>A0A4R4DBS1_9PROT</name>
<feature type="compositionally biased region" description="Gly residues" evidence="1">
    <location>
        <begin position="1"/>
        <end position="11"/>
    </location>
</feature>
<proteinExistence type="predicted"/>
<dbReference type="EMBL" id="SKBM01000021">
    <property type="protein sequence ID" value="TCZ56699.1"/>
    <property type="molecule type" value="Genomic_DNA"/>
</dbReference>
<dbReference type="AlphaFoldDB" id="A0A4R4DBS1"/>
<accession>A0A4R4DBS1</accession>
<dbReference type="RefSeq" id="WP_132293153.1">
    <property type="nucleotide sequence ID" value="NZ_SKBM01000021.1"/>
</dbReference>
<sequence length="81" mass="8281">MLAGSGCGVPGGAQPTLRPGLARAERKPGRQPSRPATPAPQAVVEDPPAILMHAFFTCASDASPVRPVGQGWIAVGPVWRG</sequence>
<feature type="region of interest" description="Disordered" evidence="1">
    <location>
        <begin position="1"/>
        <end position="42"/>
    </location>
</feature>